<protein>
    <submittedName>
        <fullName evidence="6">CDGSH iron-sulfur domain-containing protein</fullName>
    </submittedName>
</protein>
<reference evidence="6" key="1">
    <citation type="journal article" date="2022" name="Syst. Appl. Microbiol.">
        <title>Natronocalculus amylovorans gen. nov., sp. nov., and Natranaeroarchaeum aerophilus sp. nov., dominant culturable amylolytic natronoarchaea from hypersaline soda lakes in southwestern Siberia.</title>
        <authorList>
            <person name="Sorokin D.Y."/>
            <person name="Elcheninov A.G."/>
            <person name="Khizhniak T.V."/>
            <person name="Koenen M."/>
            <person name="Bale N.J."/>
            <person name="Damste J.S.S."/>
            <person name="Kublanov I.V."/>
        </authorList>
    </citation>
    <scope>NUCLEOTIDE SEQUENCE</scope>
    <source>
        <strain evidence="6">AArc-St2</strain>
    </source>
</reference>
<name>A0AAE3K8S5_9EURY</name>
<evidence type="ECO:0000313" key="6">
    <source>
        <dbReference type="EMBL" id="MCL9817348.1"/>
    </source>
</evidence>
<evidence type="ECO:0000256" key="1">
    <source>
        <dbReference type="ARBA" id="ARBA00022714"/>
    </source>
</evidence>
<evidence type="ECO:0000256" key="3">
    <source>
        <dbReference type="ARBA" id="ARBA00023004"/>
    </source>
</evidence>
<feature type="domain" description="Iron-binding zinc finger CDGSH type" evidence="5">
    <location>
        <begin position="13"/>
        <end position="51"/>
    </location>
</feature>
<gene>
    <name evidence="6" type="ORF">AArcSt2_10380</name>
</gene>
<dbReference type="GO" id="GO:0051537">
    <property type="term" value="F:2 iron, 2 sulfur cluster binding"/>
    <property type="evidence" value="ECO:0007669"/>
    <property type="project" value="UniProtKB-KW"/>
</dbReference>
<keyword evidence="2" id="KW-0479">Metal-binding</keyword>
<evidence type="ECO:0000256" key="4">
    <source>
        <dbReference type="ARBA" id="ARBA00023014"/>
    </source>
</evidence>
<dbReference type="GO" id="GO:0046872">
    <property type="term" value="F:metal ion binding"/>
    <property type="evidence" value="ECO:0007669"/>
    <property type="project" value="UniProtKB-KW"/>
</dbReference>
<proteinExistence type="predicted"/>
<sequence>MVREVRITKTEPLRIDESDIDPKYGDIAICQCGLSDDRPFCDGSHKRTDDEMEGVIYRYTETDRKVVESLTLTEEEI</sequence>
<dbReference type="AlphaFoldDB" id="A0AAE3K8S5"/>
<keyword evidence="1" id="KW-0001">2Fe-2S</keyword>
<keyword evidence="4" id="KW-0411">Iron-sulfur</keyword>
<dbReference type="Pfam" id="PF09360">
    <property type="entry name" value="zf-CDGSH"/>
    <property type="match status" value="1"/>
</dbReference>
<dbReference type="EMBL" id="JAKRVX010000003">
    <property type="protein sequence ID" value="MCL9817348.1"/>
    <property type="molecule type" value="Genomic_DNA"/>
</dbReference>
<organism evidence="6 7">
    <name type="scientific">Natronocalculus amylovorans</name>
    <dbReference type="NCBI Taxonomy" id="2917812"/>
    <lineage>
        <taxon>Archaea</taxon>
        <taxon>Methanobacteriati</taxon>
        <taxon>Methanobacteriota</taxon>
        <taxon>Stenosarchaea group</taxon>
        <taxon>Halobacteria</taxon>
        <taxon>Halobacteriales</taxon>
        <taxon>Haloferacaceae</taxon>
        <taxon>Natronocalculus</taxon>
    </lineage>
</organism>
<keyword evidence="3" id="KW-0408">Iron</keyword>
<dbReference type="InterPro" id="IPR042216">
    <property type="entry name" value="MitoNEET_CISD"/>
</dbReference>
<reference evidence="6" key="2">
    <citation type="submission" date="2022-02" db="EMBL/GenBank/DDBJ databases">
        <authorList>
            <person name="Elcheninov A.G."/>
            <person name="Sorokin D.Y."/>
            <person name="Kublanov I.V."/>
        </authorList>
    </citation>
    <scope>NUCLEOTIDE SEQUENCE</scope>
    <source>
        <strain evidence="6">AArc-St2</strain>
    </source>
</reference>
<keyword evidence="7" id="KW-1185">Reference proteome</keyword>
<dbReference type="Proteomes" id="UP001203207">
    <property type="component" value="Unassembled WGS sequence"/>
</dbReference>
<dbReference type="RefSeq" id="WP_174653554.1">
    <property type="nucleotide sequence ID" value="NZ_JAKRVX010000003.1"/>
</dbReference>
<accession>A0AAE3K8S5</accession>
<evidence type="ECO:0000256" key="2">
    <source>
        <dbReference type="ARBA" id="ARBA00022723"/>
    </source>
</evidence>
<evidence type="ECO:0000313" key="7">
    <source>
        <dbReference type="Proteomes" id="UP001203207"/>
    </source>
</evidence>
<dbReference type="SMART" id="SM00704">
    <property type="entry name" value="ZnF_CDGSH"/>
    <property type="match status" value="1"/>
</dbReference>
<dbReference type="GO" id="GO:0005737">
    <property type="term" value="C:cytoplasm"/>
    <property type="evidence" value="ECO:0007669"/>
    <property type="project" value="UniProtKB-ARBA"/>
</dbReference>
<dbReference type="Gene3D" id="3.40.5.90">
    <property type="entry name" value="CDGSH iron-sulfur domain, mitoNEET-type"/>
    <property type="match status" value="1"/>
</dbReference>
<dbReference type="InterPro" id="IPR018967">
    <property type="entry name" value="FeS-contain_CDGSH-typ"/>
</dbReference>
<comment type="caution">
    <text evidence="6">The sequence shown here is derived from an EMBL/GenBank/DDBJ whole genome shotgun (WGS) entry which is preliminary data.</text>
</comment>
<evidence type="ECO:0000259" key="5">
    <source>
        <dbReference type="SMART" id="SM00704"/>
    </source>
</evidence>